<dbReference type="OrthoDB" id="10316756at2759"/>
<reference evidence="1 2" key="1">
    <citation type="submission" date="2014-02" db="EMBL/GenBank/DDBJ databases">
        <title>The genome sequence of Colletotrichum nymphaeae SA-01.</title>
        <authorList>
            <person name="Baroncelli R."/>
            <person name="Thon M.R."/>
        </authorList>
    </citation>
    <scope>NUCLEOTIDE SEQUENCE [LARGE SCALE GENOMIC DNA]</scope>
    <source>
        <strain evidence="1 2">SA-01</strain>
    </source>
</reference>
<keyword evidence="2" id="KW-1185">Reference proteome</keyword>
<dbReference type="Proteomes" id="UP000070054">
    <property type="component" value="Unassembled WGS sequence"/>
</dbReference>
<comment type="caution">
    <text evidence="1">The sequence shown here is derived from an EMBL/GenBank/DDBJ whole genome shotgun (WGS) entry which is preliminary data.</text>
</comment>
<name>A0A135UTC6_9PEZI</name>
<dbReference type="EMBL" id="JEMN01000167">
    <property type="protein sequence ID" value="KXH63670.1"/>
    <property type="molecule type" value="Genomic_DNA"/>
</dbReference>
<proteinExistence type="predicted"/>
<dbReference type="AlphaFoldDB" id="A0A135UTC6"/>
<accession>A0A135UTC6</accession>
<sequence>MSTYAAKGQWDYPPQVELCWLYAAANDDVHAEALLACQGFGCTVATEGIPILWEIDVSIANSDALKTSFAVMSSTPDGRRFLNFAAALIAFLGNEDGAKALALLMAASVSNPQQRVPSSADLTTILEALVKYLPQERNKDLASQYSAAARHHSDPEAVDLASWIQDWVARNQNTHDITQEDILALRRQIKAFLDWCQRPEGKSLNDSECRGGSGVS</sequence>
<organism evidence="1 2">
    <name type="scientific">Colletotrichum nymphaeae SA-01</name>
    <dbReference type="NCBI Taxonomy" id="1460502"/>
    <lineage>
        <taxon>Eukaryota</taxon>
        <taxon>Fungi</taxon>
        <taxon>Dikarya</taxon>
        <taxon>Ascomycota</taxon>
        <taxon>Pezizomycotina</taxon>
        <taxon>Sordariomycetes</taxon>
        <taxon>Hypocreomycetidae</taxon>
        <taxon>Glomerellales</taxon>
        <taxon>Glomerellaceae</taxon>
        <taxon>Colletotrichum</taxon>
        <taxon>Colletotrichum acutatum species complex</taxon>
    </lineage>
</organism>
<evidence type="ECO:0000313" key="2">
    <source>
        <dbReference type="Proteomes" id="UP000070054"/>
    </source>
</evidence>
<gene>
    <name evidence="1" type="ORF">CNYM01_08429</name>
</gene>
<protein>
    <submittedName>
        <fullName evidence="1">Uncharacterized protein</fullName>
    </submittedName>
</protein>
<evidence type="ECO:0000313" key="1">
    <source>
        <dbReference type="EMBL" id="KXH63670.1"/>
    </source>
</evidence>